<evidence type="ECO:0000256" key="1">
    <source>
        <dbReference type="SAM" id="MobiDB-lite"/>
    </source>
</evidence>
<feature type="signal peptide" evidence="2">
    <location>
        <begin position="1"/>
        <end position="28"/>
    </location>
</feature>
<organism evidence="3 4">
    <name type="scientific">Clavibacter michiganensis subsp. insidiosus</name>
    <dbReference type="NCBI Taxonomy" id="33014"/>
    <lineage>
        <taxon>Bacteria</taxon>
        <taxon>Bacillati</taxon>
        <taxon>Actinomycetota</taxon>
        <taxon>Actinomycetes</taxon>
        <taxon>Micrococcales</taxon>
        <taxon>Microbacteriaceae</taxon>
        <taxon>Clavibacter</taxon>
    </lineage>
</organism>
<dbReference type="RefSeq" id="WP_045527080.1">
    <property type="nucleotide sequence ID" value="NZ_CP011043.1"/>
</dbReference>
<evidence type="ECO:0000313" key="3">
    <source>
        <dbReference type="EMBL" id="AJW78438.1"/>
    </source>
</evidence>
<dbReference type="AlphaFoldDB" id="A0A0D5CFK5"/>
<accession>A0A0D5CFK5</accession>
<dbReference type="PROSITE" id="PS51257">
    <property type="entry name" value="PROKAR_LIPOPROTEIN"/>
    <property type="match status" value="1"/>
</dbReference>
<feature type="compositionally biased region" description="Low complexity" evidence="1">
    <location>
        <begin position="35"/>
        <end position="58"/>
    </location>
</feature>
<proteinExistence type="predicted"/>
<evidence type="ECO:0000256" key="2">
    <source>
        <dbReference type="SAM" id="SignalP"/>
    </source>
</evidence>
<reference evidence="3 4" key="1">
    <citation type="journal article" date="2015" name="Genome Announc.">
        <title>Complete Genome Sequence of Clavibacter michiganensis subsp. insidiosus R1-1 Using PacBio Single-Molecule Real-Time Technology.</title>
        <authorList>
            <person name="Lu Y."/>
            <person name="Samac D.A."/>
            <person name="Glazebrook J."/>
            <person name="Ishimaru C.A."/>
        </authorList>
    </citation>
    <scope>NUCLEOTIDE SEQUENCE [LARGE SCALE GENOMIC DNA]</scope>
    <source>
        <strain evidence="3 4">R1-1</strain>
    </source>
</reference>
<evidence type="ECO:0008006" key="5">
    <source>
        <dbReference type="Google" id="ProtNLM"/>
    </source>
</evidence>
<dbReference type="EMBL" id="CP011043">
    <property type="protein sequence ID" value="AJW78438.1"/>
    <property type="molecule type" value="Genomic_DNA"/>
</dbReference>
<dbReference type="HOGENOM" id="CLU_1438757_0_0_11"/>
<feature type="region of interest" description="Disordered" evidence="1">
    <location>
        <begin position="35"/>
        <end position="76"/>
    </location>
</feature>
<keyword evidence="2" id="KW-0732">Signal</keyword>
<name>A0A0D5CFK5_9MICO</name>
<feature type="chain" id="PRO_5038389811" description="Lipoprotein" evidence="2">
    <location>
        <begin position="29"/>
        <end position="188"/>
    </location>
</feature>
<evidence type="ECO:0000313" key="4">
    <source>
        <dbReference type="Proteomes" id="UP000032604"/>
    </source>
</evidence>
<dbReference type="KEGG" id="cmh:VO01_04205"/>
<gene>
    <name evidence="3" type="ORF">VO01_04205</name>
</gene>
<dbReference type="OrthoDB" id="5123142at2"/>
<protein>
    <recommendedName>
        <fullName evidence="5">Lipoprotein</fullName>
    </recommendedName>
</protein>
<dbReference type="Proteomes" id="UP000032604">
    <property type="component" value="Chromosome"/>
</dbReference>
<sequence length="188" mass="18952">MARTPRPARRIRSWAPVIAAAAGALVLAGCTTGTEAPAPSATTPAAGATPDVGAAPDGTTSPEPTATRAPGPPTEDELATCSTLAQVLPDSTKLVQALGDGKQVDPTLLDRVKQGDAALAGMAPENMKPLVASFSTIVDELDALRSGADTDGASLDTGQYLRATNAFLDYCLDDVGYVPPSATPTPAP</sequence>
<dbReference type="PATRIC" id="fig|33014.5.peg.876"/>